<dbReference type="PANTHER" id="PTHR21193:SF3">
    <property type="entry name" value="OXIDOREDUCTASE-LIKE DOMAIN-CONTAINING PROTEIN 1"/>
    <property type="match status" value="1"/>
</dbReference>
<dbReference type="InterPro" id="IPR039251">
    <property type="entry name" value="OXLD1"/>
</dbReference>
<dbReference type="Pfam" id="PF09791">
    <property type="entry name" value="Oxidored-like"/>
    <property type="match status" value="1"/>
</dbReference>
<sequence length="224" mass="24345">MRIIRASSATATATAASNRKEANPFEGYLEDLLDAPLRSAQPATRTAPTPPPPESLPKTEEEERLSKARVVFGSRLAGPGERRREIEAKSQNVAGIMVPPKPLEPDNCCMSGCVNCVWDQYRDEIEEWAAMSAQARAKLLEQRTQGRATGTMIAEPNMPTHVATSMDDDGGGSETSWTAGGGVESFGQDDGADLFADIPVGIREFMKTEKKLKAKHKKDRPMAE</sequence>
<evidence type="ECO:0000313" key="3">
    <source>
        <dbReference type="EMBL" id="KAK4542604.1"/>
    </source>
</evidence>
<name>A0AAV9JBW9_9PEZI</name>
<dbReference type="InterPro" id="IPR019180">
    <property type="entry name" value="Oxidoreductase-like_N"/>
</dbReference>
<comment type="caution">
    <text evidence="3">The sequence shown here is derived from an EMBL/GenBank/DDBJ whole genome shotgun (WGS) entry which is preliminary data.</text>
</comment>
<keyword evidence="4" id="KW-1185">Reference proteome</keyword>
<evidence type="ECO:0000256" key="1">
    <source>
        <dbReference type="SAM" id="MobiDB-lite"/>
    </source>
</evidence>
<dbReference type="PANTHER" id="PTHR21193">
    <property type="entry name" value="OXIDOREDUCTASE-LIKE DOMAIN-CONTAINING PROTEIN 1"/>
    <property type="match status" value="1"/>
</dbReference>
<organism evidence="3 4">
    <name type="scientific">Oleoguttula mirabilis</name>
    <dbReference type="NCBI Taxonomy" id="1507867"/>
    <lineage>
        <taxon>Eukaryota</taxon>
        <taxon>Fungi</taxon>
        <taxon>Dikarya</taxon>
        <taxon>Ascomycota</taxon>
        <taxon>Pezizomycotina</taxon>
        <taxon>Dothideomycetes</taxon>
        <taxon>Dothideomycetidae</taxon>
        <taxon>Mycosphaerellales</taxon>
        <taxon>Teratosphaeriaceae</taxon>
        <taxon>Oleoguttula</taxon>
    </lineage>
</organism>
<dbReference type="Proteomes" id="UP001324427">
    <property type="component" value="Unassembled WGS sequence"/>
</dbReference>
<accession>A0AAV9JBW9</accession>
<proteinExistence type="predicted"/>
<feature type="domain" description="Oxidoreductase-like" evidence="2">
    <location>
        <begin position="93"/>
        <end position="136"/>
    </location>
</feature>
<protein>
    <recommendedName>
        <fullName evidence="2">Oxidoreductase-like domain-containing protein</fullName>
    </recommendedName>
</protein>
<feature type="compositionally biased region" description="Low complexity" evidence="1">
    <location>
        <begin position="1"/>
        <end position="17"/>
    </location>
</feature>
<dbReference type="AlphaFoldDB" id="A0AAV9JBW9"/>
<dbReference type="EMBL" id="JAVFHQ010000040">
    <property type="protein sequence ID" value="KAK4542604.1"/>
    <property type="molecule type" value="Genomic_DNA"/>
</dbReference>
<evidence type="ECO:0000259" key="2">
    <source>
        <dbReference type="Pfam" id="PF09791"/>
    </source>
</evidence>
<evidence type="ECO:0000313" key="4">
    <source>
        <dbReference type="Proteomes" id="UP001324427"/>
    </source>
</evidence>
<reference evidence="3 4" key="1">
    <citation type="submission" date="2021-11" db="EMBL/GenBank/DDBJ databases">
        <title>Black yeast isolated from Biological Soil Crust.</title>
        <authorList>
            <person name="Kurbessoian T."/>
        </authorList>
    </citation>
    <scope>NUCLEOTIDE SEQUENCE [LARGE SCALE GENOMIC DNA]</scope>
    <source>
        <strain evidence="3 4">CCFEE 5522</strain>
    </source>
</reference>
<feature type="region of interest" description="Disordered" evidence="1">
    <location>
        <begin position="1"/>
        <end position="65"/>
    </location>
</feature>
<dbReference type="GO" id="GO:0005739">
    <property type="term" value="C:mitochondrion"/>
    <property type="evidence" value="ECO:0007669"/>
    <property type="project" value="TreeGrafter"/>
</dbReference>
<gene>
    <name evidence="3" type="ORF">LTR36_006652</name>
</gene>